<dbReference type="AlphaFoldDB" id="A0A7D5KSV8"/>
<dbReference type="EMBL" id="CP058601">
    <property type="protein sequence ID" value="QLG49824.1"/>
    <property type="molecule type" value="Genomic_DNA"/>
</dbReference>
<organism evidence="1 2">
    <name type="scientific">Natrinema halophilum</name>
    <dbReference type="NCBI Taxonomy" id="1699371"/>
    <lineage>
        <taxon>Archaea</taxon>
        <taxon>Methanobacteriati</taxon>
        <taxon>Methanobacteriota</taxon>
        <taxon>Stenosarchaea group</taxon>
        <taxon>Halobacteria</taxon>
        <taxon>Halobacteriales</taxon>
        <taxon>Natrialbaceae</taxon>
        <taxon>Natrinema</taxon>
    </lineage>
</organism>
<keyword evidence="2" id="KW-1185">Reference proteome</keyword>
<reference evidence="1 2" key="1">
    <citation type="submission" date="2020-07" db="EMBL/GenBank/DDBJ databases">
        <authorList>
            <person name="Cui H."/>
        </authorList>
    </citation>
    <scope>NUCLEOTIDE SEQUENCE [LARGE SCALE GENOMIC DNA]</scope>
    <source>
        <strain evidence="1 2">YPL8</strain>
    </source>
</reference>
<evidence type="ECO:0000313" key="1">
    <source>
        <dbReference type="EMBL" id="QLG49824.1"/>
    </source>
</evidence>
<gene>
    <name evidence="1" type="ORF">HYG82_13635</name>
</gene>
<protein>
    <submittedName>
        <fullName evidence="1">Uncharacterized protein</fullName>
    </submittedName>
</protein>
<evidence type="ECO:0000313" key="2">
    <source>
        <dbReference type="Proteomes" id="UP000509241"/>
    </source>
</evidence>
<dbReference type="RefSeq" id="WP_179261741.1">
    <property type="nucleotide sequence ID" value="NZ_CP058601.1"/>
</dbReference>
<name>A0A7D5KSV8_9EURY</name>
<sequence>MNTLYLGFSDSGVLIGAARGLWRNHAFWGAEFDAGTVAVDVYAGPAGFPVELGTKADPRQTVVGIREYAACAYRSVRTFPMKTKSRRQ</sequence>
<accession>A0A7D5KSV8</accession>
<dbReference type="KEGG" id="haly:HYG82_13635"/>
<proteinExistence type="predicted"/>
<dbReference type="GeneID" id="56034352"/>
<dbReference type="Proteomes" id="UP000509241">
    <property type="component" value="Chromosome"/>
</dbReference>